<comment type="caution">
    <text evidence="3">The sequence shown here is derived from an EMBL/GenBank/DDBJ whole genome shotgun (WGS) entry which is preliminary data.</text>
</comment>
<feature type="transmembrane region" description="Helical" evidence="2">
    <location>
        <begin position="12"/>
        <end position="30"/>
    </location>
</feature>
<keyword evidence="4" id="KW-1185">Reference proteome</keyword>
<evidence type="ECO:0000256" key="1">
    <source>
        <dbReference type="SAM" id="MobiDB-lite"/>
    </source>
</evidence>
<accession>A0A917V7K4</accession>
<keyword evidence="2" id="KW-0472">Membrane</keyword>
<keyword evidence="2" id="KW-1133">Transmembrane helix</keyword>
<proteinExistence type="predicted"/>
<sequence>MWITSITGENAAAHPLGPISVVILTLAVAFPRMPEQRARRAIVRRMASMLDSEMTSPVRGAAKRPVVGERPIAGERPVIGQRTPRSPRLRIDPSRPERARERAQEREVAPHKVVVVQGMRITLPGLHFMERTLPPPRPR</sequence>
<dbReference type="AlphaFoldDB" id="A0A917V7K4"/>
<reference evidence="3 4" key="1">
    <citation type="journal article" date="2014" name="Int. J. Syst. Evol. Microbiol.">
        <title>Complete genome sequence of Corynebacterium casei LMG S-19264T (=DSM 44701T), isolated from a smear-ripened cheese.</title>
        <authorList>
            <consortium name="US DOE Joint Genome Institute (JGI-PGF)"/>
            <person name="Walter F."/>
            <person name="Albersmeier A."/>
            <person name="Kalinowski J."/>
            <person name="Ruckert C."/>
        </authorList>
    </citation>
    <scope>NUCLEOTIDE SEQUENCE [LARGE SCALE GENOMIC DNA]</scope>
    <source>
        <strain evidence="3 4">CGMCC 1.9161</strain>
    </source>
</reference>
<evidence type="ECO:0000313" key="3">
    <source>
        <dbReference type="EMBL" id="GGK46518.1"/>
    </source>
</evidence>
<evidence type="ECO:0000256" key="2">
    <source>
        <dbReference type="SAM" id="Phobius"/>
    </source>
</evidence>
<evidence type="ECO:0000313" key="4">
    <source>
        <dbReference type="Proteomes" id="UP000600449"/>
    </source>
</evidence>
<keyword evidence="2" id="KW-0812">Transmembrane</keyword>
<dbReference type="Proteomes" id="UP000600449">
    <property type="component" value="Unassembled WGS sequence"/>
</dbReference>
<feature type="region of interest" description="Disordered" evidence="1">
    <location>
        <begin position="54"/>
        <end position="108"/>
    </location>
</feature>
<protein>
    <submittedName>
        <fullName evidence="3">Uncharacterized protein</fullName>
    </submittedName>
</protein>
<name>A0A917V7K4_9HYPH</name>
<organism evidence="3 4">
    <name type="scientific">Salinarimonas ramus</name>
    <dbReference type="NCBI Taxonomy" id="690164"/>
    <lineage>
        <taxon>Bacteria</taxon>
        <taxon>Pseudomonadati</taxon>
        <taxon>Pseudomonadota</taxon>
        <taxon>Alphaproteobacteria</taxon>
        <taxon>Hyphomicrobiales</taxon>
        <taxon>Salinarimonadaceae</taxon>
        <taxon>Salinarimonas</taxon>
    </lineage>
</organism>
<feature type="compositionally biased region" description="Basic and acidic residues" evidence="1">
    <location>
        <begin position="89"/>
        <end position="108"/>
    </location>
</feature>
<gene>
    <name evidence="3" type="ORF">GCM10011322_36970</name>
</gene>
<dbReference type="EMBL" id="BMMF01000012">
    <property type="protein sequence ID" value="GGK46518.1"/>
    <property type="molecule type" value="Genomic_DNA"/>
</dbReference>